<feature type="region of interest" description="Disordered" evidence="1">
    <location>
        <begin position="39"/>
        <end position="69"/>
    </location>
</feature>
<dbReference type="AlphaFoldDB" id="A0AAV8WYD7"/>
<evidence type="ECO:0000313" key="2">
    <source>
        <dbReference type="EMBL" id="KAJ8931130.1"/>
    </source>
</evidence>
<comment type="caution">
    <text evidence="2">The sequence shown here is derived from an EMBL/GenBank/DDBJ whole genome shotgun (WGS) entry which is preliminary data.</text>
</comment>
<evidence type="ECO:0000256" key="1">
    <source>
        <dbReference type="SAM" id="MobiDB-lite"/>
    </source>
</evidence>
<feature type="compositionally biased region" description="Polar residues" evidence="1">
    <location>
        <begin position="51"/>
        <end position="60"/>
    </location>
</feature>
<dbReference type="EMBL" id="JANEYF010004462">
    <property type="protein sequence ID" value="KAJ8931130.1"/>
    <property type="molecule type" value="Genomic_DNA"/>
</dbReference>
<keyword evidence="3" id="KW-1185">Reference proteome</keyword>
<sequence>MLSGIYPISKDKILEKSISATLLNSSENQIQPSISLVENENETSEPDFVGCNQSSPSSTPKHQKLDDITPTKKLELSLMSVLRRQESQTLIQKRSRLRRKFAETLTAEDVR</sequence>
<protein>
    <submittedName>
        <fullName evidence="2">Uncharacterized protein</fullName>
    </submittedName>
</protein>
<organism evidence="2 3">
    <name type="scientific">Rhamnusium bicolor</name>
    <dbReference type="NCBI Taxonomy" id="1586634"/>
    <lineage>
        <taxon>Eukaryota</taxon>
        <taxon>Metazoa</taxon>
        <taxon>Ecdysozoa</taxon>
        <taxon>Arthropoda</taxon>
        <taxon>Hexapoda</taxon>
        <taxon>Insecta</taxon>
        <taxon>Pterygota</taxon>
        <taxon>Neoptera</taxon>
        <taxon>Endopterygota</taxon>
        <taxon>Coleoptera</taxon>
        <taxon>Polyphaga</taxon>
        <taxon>Cucujiformia</taxon>
        <taxon>Chrysomeloidea</taxon>
        <taxon>Cerambycidae</taxon>
        <taxon>Lepturinae</taxon>
        <taxon>Rhagiini</taxon>
        <taxon>Rhamnusium</taxon>
    </lineage>
</organism>
<dbReference type="Proteomes" id="UP001162156">
    <property type="component" value="Unassembled WGS sequence"/>
</dbReference>
<proteinExistence type="predicted"/>
<gene>
    <name evidence="2" type="ORF">NQ314_016011</name>
</gene>
<accession>A0AAV8WYD7</accession>
<reference evidence="2" key="1">
    <citation type="journal article" date="2023" name="Insect Mol. Biol.">
        <title>Genome sequencing provides insights into the evolution of gene families encoding plant cell wall-degrading enzymes in longhorned beetles.</title>
        <authorList>
            <person name="Shin N.R."/>
            <person name="Okamura Y."/>
            <person name="Kirsch R."/>
            <person name="Pauchet Y."/>
        </authorList>
    </citation>
    <scope>NUCLEOTIDE SEQUENCE</scope>
    <source>
        <strain evidence="2">RBIC_L_NR</strain>
    </source>
</reference>
<evidence type="ECO:0000313" key="3">
    <source>
        <dbReference type="Proteomes" id="UP001162156"/>
    </source>
</evidence>
<name>A0AAV8WYD7_9CUCU</name>